<dbReference type="InterPro" id="IPR027387">
    <property type="entry name" value="Cytb/b6-like_sf"/>
</dbReference>
<accession>A0ABW8IBK8</accession>
<keyword evidence="1" id="KW-1133">Transmembrane helix</keyword>
<keyword evidence="1" id="KW-0472">Membrane</keyword>
<protein>
    <recommendedName>
        <fullName evidence="4">DUF4306 domain-containing protein</fullName>
    </recommendedName>
</protein>
<keyword evidence="1" id="KW-0812">Transmembrane</keyword>
<proteinExistence type="predicted"/>
<dbReference type="Proteomes" id="UP001619911">
    <property type="component" value="Unassembled WGS sequence"/>
</dbReference>
<feature type="transmembrane region" description="Helical" evidence="1">
    <location>
        <begin position="52"/>
        <end position="81"/>
    </location>
</feature>
<reference evidence="2 3" key="1">
    <citation type="submission" date="2023-07" db="EMBL/GenBank/DDBJ databases">
        <title>Bacillus lucianemedeirus sp. nov, a new species isolated from an immunobiological production facility.</title>
        <authorList>
            <person name="Costa L.V."/>
            <person name="Miranda R.V.S.L."/>
            <person name="Brandao M.L.L."/>
            <person name="Reis C.M.F."/>
            <person name="Frazao A.M."/>
            <person name="Cruz F.V."/>
            <person name="Baio P.V.P."/>
            <person name="Veras J.F.C."/>
            <person name="Ramos J.N."/>
            <person name="Vieira V."/>
        </authorList>
    </citation>
    <scope>NUCLEOTIDE SEQUENCE [LARGE SCALE GENOMIC DNA]</scope>
    <source>
        <strain evidence="2 3">B190/17</strain>
    </source>
</reference>
<evidence type="ECO:0000256" key="1">
    <source>
        <dbReference type="SAM" id="Phobius"/>
    </source>
</evidence>
<feature type="transmembrane region" description="Helical" evidence="1">
    <location>
        <begin position="12"/>
        <end position="32"/>
    </location>
</feature>
<evidence type="ECO:0000313" key="2">
    <source>
        <dbReference type="EMBL" id="MFK2826893.1"/>
    </source>
</evidence>
<name>A0ABW8IBK8_9BACI</name>
<gene>
    <name evidence="2" type="ORF">QYG89_14655</name>
</gene>
<evidence type="ECO:0008006" key="4">
    <source>
        <dbReference type="Google" id="ProtNLM"/>
    </source>
</evidence>
<keyword evidence="3" id="KW-1185">Reference proteome</keyword>
<dbReference type="EMBL" id="JAUIYO010000017">
    <property type="protein sequence ID" value="MFK2826893.1"/>
    <property type="molecule type" value="Genomic_DNA"/>
</dbReference>
<organism evidence="2 3">
    <name type="scientific">Bacillus lumedeiriae</name>
    <dbReference type="NCBI Taxonomy" id="3058829"/>
    <lineage>
        <taxon>Bacteria</taxon>
        <taxon>Bacillati</taxon>
        <taxon>Bacillota</taxon>
        <taxon>Bacilli</taxon>
        <taxon>Bacillales</taxon>
        <taxon>Bacillaceae</taxon>
        <taxon>Bacillus</taxon>
    </lineage>
</organism>
<dbReference type="Gene3D" id="1.20.810.10">
    <property type="entry name" value="Cytochrome Bc1 Complex, Chain C"/>
    <property type="match status" value="1"/>
</dbReference>
<evidence type="ECO:0000313" key="3">
    <source>
        <dbReference type="Proteomes" id="UP001619911"/>
    </source>
</evidence>
<dbReference type="RefSeq" id="WP_404318617.1">
    <property type="nucleotide sequence ID" value="NZ_JAUIYO010000017.1"/>
</dbReference>
<comment type="caution">
    <text evidence="2">The sequence shown here is derived from an EMBL/GenBank/DDBJ whole genome shotgun (WGS) entry which is preliminary data.</text>
</comment>
<sequence>MKIMIQALAGSFFIHIVYFLSSFIIGYIKTIFYQPDISGTYNTVETLQNEVAFGGVVIHPFLFISSFFGMAIICGVLIIFLKKVMIKQN</sequence>